<feature type="domain" description="Glycine transporter" evidence="8">
    <location>
        <begin position="6"/>
        <end position="81"/>
    </location>
</feature>
<proteinExistence type="inferred from homology"/>
<feature type="transmembrane region" description="Helical" evidence="7">
    <location>
        <begin position="176"/>
        <end position="196"/>
    </location>
</feature>
<evidence type="ECO:0000313" key="10">
    <source>
        <dbReference type="Proteomes" id="UP000321926"/>
    </source>
</evidence>
<evidence type="ECO:0000259" key="8">
    <source>
        <dbReference type="Pfam" id="PF03458"/>
    </source>
</evidence>
<evidence type="ECO:0000256" key="5">
    <source>
        <dbReference type="ARBA" id="ARBA00022989"/>
    </source>
</evidence>
<accession>A0A5C8KBE1</accession>
<keyword evidence="5 7" id="KW-1133">Transmembrane helix</keyword>
<evidence type="ECO:0000256" key="2">
    <source>
        <dbReference type="ARBA" id="ARBA00008193"/>
    </source>
</evidence>
<gene>
    <name evidence="9" type="ORF">FVR03_04900</name>
</gene>
<dbReference type="InterPro" id="IPR005115">
    <property type="entry name" value="Gly_transporter"/>
</dbReference>
<organism evidence="9 10">
    <name type="scientific">Pontibacter qinzhouensis</name>
    <dbReference type="NCBI Taxonomy" id="2603253"/>
    <lineage>
        <taxon>Bacteria</taxon>
        <taxon>Pseudomonadati</taxon>
        <taxon>Bacteroidota</taxon>
        <taxon>Cytophagia</taxon>
        <taxon>Cytophagales</taxon>
        <taxon>Hymenobacteraceae</taxon>
        <taxon>Pontibacter</taxon>
    </lineage>
</organism>
<feature type="transmembrane region" description="Helical" evidence="7">
    <location>
        <begin position="120"/>
        <end position="139"/>
    </location>
</feature>
<name>A0A5C8KBE1_9BACT</name>
<comment type="similarity">
    <text evidence="2">Belongs to the UPF0126 family.</text>
</comment>
<protein>
    <submittedName>
        <fullName evidence="9">Trimeric intracellular cation channel family protein</fullName>
    </submittedName>
</protein>
<evidence type="ECO:0000256" key="3">
    <source>
        <dbReference type="ARBA" id="ARBA00022475"/>
    </source>
</evidence>
<evidence type="ECO:0000313" key="9">
    <source>
        <dbReference type="EMBL" id="TXK50524.1"/>
    </source>
</evidence>
<keyword evidence="10" id="KW-1185">Reference proteome</keyword>
<evidence type="ECO:0000256" key="1">
    <source>
        <dbReference type="ARBA" id="ARBA00004651"/>
    </source>
</evidence>
<dbReference type="GO" id="GO:0005886">
    <property type="term" value="C:plasma membrane"/>
    <property type="evidence" value="ECO:0007669"/>
    <property type="project" value="UniProtKB-SubCell"/>
</dbReference>
<dbReference type="Pfam" id="PF03458">
    <property type="entry name" value="Gly_transporter"/>
    <property type="match status" value="2"/>
</dbReference>
<feature type="transmembrane region" description="Helical" evidence="7">
    <location>
        <begin position="31"/>
        <end position="47"/>
    </location>
</feature>
<feature type="domain" description="Glycine transporter" evidence="8">
    <location>
        <begin position="94"/>
        <end position="167"/>
    </location>
</feature>
<dbReference type="AlphaFoldDB" id="A0A5C8KBE1"/>
<keyword evidence="6 7" id="KW-0472">Membrane</keyword>
<feature type="transmembrane region" description="Helical" evidence="7">
    <location>
        <begin position="67"/>
        <end position="85"/>
    </location>
</feature>
<dbReference type="RefSeq" id="WP_147920650.1">
    <property type="nucleotide sequence ID" value="NZ_VRTY01000012.1"/>
</dbReference>
<feature type="transmembrane region" description="Helical" evidence="7">
    <location>
        <begin position="6"/>
        <end position="24"/>
    </location>
</feature>
<evidence type="ECO:0000256" key="6">
    <source>
        <dbReference type="ARBA" id="ARBA00023136"/>
    </source>
</evidence>
<dbReference type="Proteomes" id="UP000321926">
    <property type="component" value="Unassembled WGS sequence"/>
</dbReference>
<dbReference type="OrthoDB" id="9791874at2"/>
<evidence type="ECO:0000256" key="7">
    <source>
        <dbReference type="SAM" id="Phobius"/>
    </source>
</evidence>
<dbReference type="EMBL" id="VRTY01000012">
    <property type="protein sequence ID" value="TXK50524.1"/>
    <property type="molecule type" value="Genomic_DNA"/>
</dbReference>
<dbReference type="PANTHER" id="PTHR30506">
    <property type="entry name" value="INNER MEMBRANE PROTEIN"/>
    <property type="match status" value="1"/>
</dbReference>
<keyword evidence="3" id="KW-1003">Cell membrane</keyword>
<comment type="caution">
    <text evidence="9">The sequence shown here is derived from an EMBL/GenBank/DDBJ whole genome shotgun (WGS) entry which is preliminary data.</text>
</comment>
<evidence type="ECO:0000256" key="4">
    <source>
        <dbReference type="ARBA" id="ARBA00022692"/>
    </source>
</evidence>
<feature type="transmembrane region" description="Helical" evidence="7">
    <location>
        <begin position="151"/>
        <end position="170"/>
    </location>
</feature>
<comment type="subcellular location">
    <subcellularLocation>
        <location evidence="1">Cell membrane</location>
        <topology evidence="1">Multi-pass membrane protein</topology>
    </subcellularLocation>
</comment>
<feature type="transmembrane region" description="Helical" evidence="7">
    <location>
        <begin position="92"/>
        <end position="108"/>
    </location>
</feature>
<reference evidence="9 10" key="1">
    <citation type="submission" date="2019-08" db="EMBL/GenBank/DDBJ databases">
        <authorList>
            <person name="Shi S."/>
        </authorList>
    </citation>
    <scope>NUCLEOTIDE SEQUENCE [LARGE SCALE GENOMIC DNA]</scope>
    <source>
        <strain evidence="9 10">GY10130</strain>
    </source>
</reference>
<keyword evidence="4 7" id="KW-0812">Transmembrane</keyword>
<sequence>MNIQSVLELIGTFVFAMSGALAVGEKGQEHDWFGASFIGFVTAIGGGSLRDVLLGSYPLVWVQDVRLLYIILAGIVCAGLFYPFVIKLRRTFQLFDTLGIALFTIVGTEKAIRLGFSAEVAVIMGMFSAVMGGVLRDMLTNEIPVLFRKEIYASACMAGAILYLVLYDLGLERNTTFLASVIFIIVIRLLALKYNLSLPKFGRHPKQL</sequence>
<dbReference type="PANTHER" id="PTHR30506:SF3">
    <property type="entry name" value="UPF0126 INNER MEMBRANE PROTEIN YADS-RELATED"/>
    <property type="match status" value="1"/>
</dbReference>